<keyword evidence="3" id="KW-0732">Signal</keyword>
<dbReference type="GO" id="GO:0019867">
    <property type="term" value="C:outer membrane"/>
    <property type="evidence" value="ECO:0007669"/>
    <property type="project" value="InterPro"/>
</dbReference>
<dbReference type="Gene3D" id="2.40.160.50">
    <property type="entry name" value="membrane protein fhac: a member of the omp85/tpsb transporter family"/>
    <property type="match status" value="1"/>
</dbReference>
<keyword evidence="4" id="KW-0472">Membrane</keyword>
<feature type="domain" description="Bacterial surface antigen (D15)" evidence="6">
    <location>
        <begin position="480"/>
        <end position="820"/>
    </location>
</feature>
<evidence type="ECO:0000313" key="8">
    <source>
        <dbReference type="Proteomes" id="UP000238426"/>
    </source>
</evidence>
<dbReference type="RefSeq" id="WP_106462886.1">
    <property type="nucleotide sequence ID" value="NZ_PXOQ01000007.1"/>
</dbReference>
<dbReference type="PANTHER" id="PTHR12815:SF47">
    <property type="entry name" value="TRANSLOCATION AND ASSEMBLY MODULE SUBUNIT TAMA"/>
    <property type="match status" value="1"/>
</dbReference>
<evidence type="ECO:0000313" key="7">
    <source>
        <dbReference type="EMBL" id="PSG90745.1"/>
    </source>
</evidence>
<evidence type="ECO:0000256" key="3">
    <source>
        <dbReference type="ARBA" id="ARBA00022729"/>
    </source>
</evidence>
<dbReference type="EMBL" id="PXOQ01000007">
    <property type="protein sequence ID" value="PSG90745.1"/>
    <property type="molecule type" value="Genomic_DNA"/>
</dbReference>
<reference evidence="7 8" key="1">
    <citation type="submission" date="2018-03" db="EMBL/GenBank/DDBJ databases">
        <title>Mesoflavibacter sp. HG37 and Mesoflavibacter sp. HG96 sp.nov., two marine bacteria isolated from seawater of Western Pacific Ocean.</title>
        <authorList>
            <person name="Cheng H."/>
            <person name="Wu Y.-H."/>
            <person name="Guo L.-L."/>
            <person name="Xu X.-W."/>
        </authorList>
    </citation>
    <scope>NUCLEOTIDE SEQUENCE [LARGE SCALE GENOMIC DNA]</scope>
    <source>
        <strain evidence="7 8">KCTC 32269</strain>
    </source>
</reference>
<keyword evidence="8" id="KW-1185">Reference proteome</keyword>
<proteinExistence type="predicted"/>
<dbReference type="InterPro" id="IPR000184">
    <property type="entry name" value="Bac_surfAg_D15"/>
</dbReference>
<comment type="caution">
    <text evidence="7">The sequence shown here is derived from an EMBL/GenBank/DDBJ whole genome shotgun (WGS) entry which is preliminary data.</text>
</comment>
<gene>
    <name evidence="7" type="ORF">C7H52_05580</name>
</gene>
<evidence type="ECO:0000256" key="5">
    <source>
        <dbReference type="ARBA" id="ARBA00023237"/>
    </source>
</evidence>
<dbReference type="Pfam" id="PF01103">
    <property type="entry name" value="Omp85"/>
    <property type="match status" value="1"/>
</dbReference>
<dbReference type="PANTHER" id="PTHR12815">
    <property type="entry name" value="SORTING AND ASSEMBLY MACHINERY SAMM50 PROTEIN FAMILY MEMBER"/>
    <property type="match status" value="1"/>
</dbReference>
<evidence type="ECO:0000256" key="2">
    <source>
        <dbReference type="ARBA" id="ARBA00022692"/>
    </source>
</evidence>
<accession>A0A2T1NE63</accession>
<sequence>MLLNKNFYLLILGIILISVTSCDALKRVGDDEHLLDENRIEVNGEENKTVVLKNLLYQQPNKNLLGFPLRLHIYNLARPNLDSILNERIYENPEKLRKKTNLYSRKQVDKLVESKLNFNAWLKSVGEAPQIVNDSLTKRSLKRLESYYWNNGWFNVKTDVETDKDSTQRAKVIYKINSGSPFIIDSISTKIASPIVDSLYEKTKADSYLKKGEQYKTNNTLNEKKRVTDVMRNNGVYHFSQDYFYFEMDTIGTNNKINVELQIANRSIKNGDSTLKEPFKIYKIKDVNIYTNSSFEDRNTIYTDTTIYNGFNIYSKGKLKYYPKAITDPVFITPNSIFKDKNRPLTSRKISDLKTFKYPRIEYIENPDTTLTTNIYLNPYKKFTLGFSGEVFQSNIQTVGFTINPSLTMRNVFKGAETLELSGFTSIGASKDAADNSDSFFDINEVGANLRLNIPRFFFPFKADKIIPKEMFPNTLISISTSSQTNIGLDKQTFNGRFNYTWFPNKSVTNRVDLFNIQYVKNLNTSNYFNVYENSYDVLNQIAINTNYIPADSELSIPNQADQFLDDVTSGAFPLTGETFSTVNSIDERKDRLTEDNLIIASNFSYTKDKRDNLFDNDFSIFRFKVEAAGNLISLLANSAGLNSNSENNYEILNVAYSQYVKTEFDYVKYWDLGEKNVFAIRSFLGIAVPFGNSSSIPFSKSFFAGGANDNRAWTAYNLGPGSLQSNNEFNEANLKITLSAEQRFNIVGPLNGALFVDVGNIWNVLDDVDQEEATFTNLNDLKDIAIGSGFGFRYDFNFFLLRFDIGFKTYDPSYQEQNRWFNDYNFSNAVYNIGINYPF</sequence>
<comment type="subcellular location">
    <subcellularLocation>
        <location evidence="1">Membrane</location>
    </subcellularLocation>
</comment>
<dbReference type="AlphaFoldDB" id="A0A2T1NE63"/>
<dbReference type="Proteomes" id="UP000238426">
    <property type="component" value="Unassembled WGS sequence"/>
</dbReference>
<evidence type="ECO:0000256" key="4">
    <source>
        <dbReference type="ARBA" id="ARBA00023136"/>
    </source>
</evidence>
<organism evidence="7 8">
    <name type="scientific">Aurantibacter aestuarii</name>
    <dbReference type="NCBI Taxonomy" id="1266046"/>
    <lineage>
        <taxon>Bacteria</taxon>
        <taxon>Pseudomonadati</taxon>
        <taxon>Bacteroidota</taxon>
        <taxon>Flavobacteriia</taxon>
        <taxon>Flavobacteriales</taxon>
        <taxon>Flavobacteriaceae</taxon>
        <taxon>Aurantibacter</taxon>
    </lineage>
</organism>
<keyword evidence="5" id="KW-0998">Cell outer membrane</keyword>
<evidence type="ECO:0000256" key="1">
    <source>
        <dbReference type="ARBA" id="ARBA00004370"/>
    </source>
</evidence>
<dbReference type="InterPro" id="IPR039910">
    <property type="entry name" value="D15-like"/>
</dbReference>
<keyword evidence="2" id="KW-0812">Transmembrane</keyword>
<dbReference type="OrthoDB" id="9814535at2"/>
<dbReference type="PROSITE" id="PS51257">
    <property type="entry name" value="PROKAR_LIPOPROTEIN"/>
    <property type="match status" value="1"/>
</dbReference>
<name>A0A2T1NE63_9FLAO</name>
<evidence type="ECO:0000259" key="6">
    <source>
        <dbReference type="Pfam" id="PF01103"/>
    </source>
</evidence>
<protein>
    <recommendedName>
        <fullName evidence="6">Bacterial surface antigen (D15) domain-containing protein</fullName>
    </recommendedName>
</protein>